<evidence type="ECO:0000313" key="5">
    <source>
        <dbReference type="EMBL" id="GJG27741.1"/>
    </source>
</evidence>
<protein>
    <recommendedName>
        <fullName evidence="7">Glycosyl hydrolase family 25</fullName>
    </recommendedName>
</protein>
<evidence type="ECO:0000256" key="3">
    <source>
        <dbReference type="ARBA" id="ARBA00023295"/>
    </source>
</evidence>
<evidence type="ECO:0000256" key="1">
    <source>
        <dbReference type="ARBA" id="ARBA00010646"/>
    </source>
</evidence>
<proteinExistence type="inferred from homology"/>
<keyword evidence="2" id="KW-0378">Hydrolase</keyword>
<dbReference type="PROSITE" id="PS51904">
    <property type="entry name" value="GLYCOSYL_HYDROL_F25_2"/>
    <property type="match status" value="1"/>
</dbReference>
<dbReference type="Pfam" id="PF01183">
    <property type="entry name" value="Glyco_hydro_25"/>
    <property type="match status" value="1"/>
</dbReference>
<feature type="transmembrane region" description="Helical" evidence="4">
    <location>
        <begin position="15"/>
        <end position="33"/>
    </location>
</feature>
<dbReference type="InterPro" id="IPR002053">
    <property type="entry name" value="Glyco_hydro_25"/>
</dbReference>
<reference evidence="5" key="1">
    <citation type="submission" date="2021-08" db="EMBL/GenBank/DDBJ databases">
        <title>Prevotella lacticifex sp. nov., isolated from rumen of cow.</title>
        <authorList>
            <person name="Shinkai T."/>
            <person name="Ikeyama N."/>
            <person name="Kumagai M."/>
            <person name="Ohmori H."/>
            <person name="Sakamoto M."/>
            <person name="Ohkuma M."/>
            <person name="Mitsumori M."/>
        </authorList>
    </citation>
    <scope>NUCLEOTIDE SEQUENCE</scope>
    <source>
        <strain evidence="5">DSM 11371</strain>
    </source>
</reference>
<dbReference type="GO" id="GO:0003796">
    <property type="term" value="F:lysozyme activity"/>
    <property type="evidence" value="ECO:0007669"/>
    <property type="project" value="InterPro"/>
</dbReference>
<evidence type="ECO:0000256" key="2">
    <source>
        <dbReference type="ARBA" id="ARBA00022801"/>
    </source>
</evidence>
<dbReference type="SMART" id="SM00641">
    <property type="entry name" value="Glyco_25"/>
    <property type="match status" value="1"/>
</dbReference>
<dbReference type="PANTHER" id="PTHR34135">
    <property type="entry name" value="LYSOZYME"/>
    <property type="match status" value="1"/>
</dbReference>
<gene>
    <name evidence="5" type="ORF">PRRU23_14410</name>
</gene>
<dbReference type="GO" id="GO:0016998">
    <property type="term" value="P:cell wall macromolecule catabolic process"/>
    <property type="evidence" value="ECO:0007669"/>
    <property type="project" value="InterPro"/>
</dbReference>
<comment type="caution">
    <text evidence="5">The sequence shown here is derived from an EMBL/GenBank/DDBJ whole genome shotgun (WGS) entry which is preliminary data.</text>
</comment>
<dbReference type="Proteomes" id="UP000887043">
    <property type="component" value="Unassembled WGS sequence"/>
</dbReference>
<evidence type="ECO:0000256" key="4">
    <source>
        <dbReference type="SAM" id="Phobius"/>
    </source>
</evidence>
<dbReference type="EMBL" id="BPTR01000001">
    <property type="protein sequence ID" value="GJG27741.1"/>
    <property type="molecule type" value="Genomic_DNA"/>
</dbReference>
<dbReference type="InterPro" id="IPR018077">
    <property type="entry name" value="Glyco_hydro_fam25_subgr"/>
</dbReference>
<dbReference type="SUPFAM" id="SSF51445">
    <property type="entry name" value="(Trans)glycosidases"/>
    <property type="match status" value="1"/>
</dbReference>
<sequence>MKEKLFQLIKIRTEIMFLITTIIAVAFIMTHLIPLSNRKKENCAAILHQYNQYALTVNGKEVLYLKNDTLSFPAAWTKRWVLQPYSDGRLVTLYHDTKLKPYTDLPVSQFVQSYKKELQNQIDSMASESKELHYYLRVHSVDDEGFTIVSKYNIELDSVITQTAKILHILDSIKSSDKLAIISKQKFAVRYLDQHGKETIQTCILKEKAHKGKYLIFQTQNKKTPEHVDILNHQAYLTAIPDYIYTQKYGTIGLEAIHSCKNIQFDRIWNNGWKLTKDLWINMNGYRIQGKWKNDTLYYGIRKDSLGIYTGEMNRYAIANGYGKYNAGKGNYSEGFWKNNQRNGFCFSIRPKQKIRAGEWKNDKYYGERVNYTSNRIYGIDVSKYQHEIGKKKYGINWNQIRIISLGKLSKKKITGNINYKVSFAYIKSTEGKSIYNKYYKNDYNKAKAAGIRVGTYHFFSTTSSATQQANFFLKKSCFHKGDFPPVLDVEPSHEQIAKMGGAQELFSQIRTWLHIVERKTGVKPVLYISQMFVNRYLPMAPDLKHKYQFWIARYGEYKPDVKLAYWQLAPDGRVSGIHGEVDITVFNGYQSQFSDFVDKHTIR</sequence>
<organism evidence="5 6">
    <name type="scientific">Segatella bryantii</name>
    <name type="common">Prevotella bryantii</name>
    <dbReference type="NCBI Taxonomy" id="77095"/>
    <lineage>
        <taxon>Bacteria</taxon>
        <taxon>Pseudomonadati</taxon>
        <taxon>Bacteroidota</taxon>
        <taxon>Bacteroidia</taxon>
        <taxon>Bacteroidales</taxon>
        <taxon>Prevotellaceae</taxon>
        <taxon>Segatella</taxon>
    </lineage>
</organism>
<dbReference type="GO" id="GO:0009253">
    <property type="term" value="P:peptidoglycan catabolic process"/>
    <property type="evidence" value="ECO:0007669"/>
    <property type="project" value="InterPro"/>
</dbReference>
<dbReference type="AlphaFoldDB" id="A0AA37I290"/>
<keyword evidence="4" id="KW-0472">Membrane</keyword>
<keyword evidence="4" id="KW-0812">Transmembrane</keyword>
<keyword evidence="4" id="KW-1133">Transmembrane helix</keyword>
<dbReference type="RefSeq" id="WP_050787935.1">
    <property type="nucleotide sequence ID" value="NZ_BPTR01000001.1"/>
</dbReference>
<dbReference type="InterPro" id="IPR017853">
    <property type="entry name" value="GH"/>
</dbReference>
<dbReference type="SUPFAM" id="SSF82185">
    <property type="entry name" value="Histone H3 K4-specific methyltransferase SET7/9 N-terminal domain"/>
    <property type="match status" value="1"/>
</dbReference>
<dbReference type="Gene3D" id="3.20.20.80">
    <property type="entry name" value="Glycosidases"/>
    <property type="match status" value="1"/>
</dbReference>
<evidence type="ECO:0008006" key="7">
    <source>
        <dbReference type="Google" id="ProtNLM"/>
    </source>
</evidence>
<comment type="similarity">
    <text evidence="1">Belongs to the glycosyl hydrolase 25 family.</text>
</comment>
<dbReference type="GO" id="GO:0016052">
    <property type="term" value="P:carbohydrate catabolic process"/>
    <property type="evidence" value="ECO:0007669"/>
    <property type="project" value="TreeGrafter"/>
</dbReference>
<keyword evidence="3" id="KW-0326">Glycosidase</keyword>
<accession>A0AA37I290</accession>
<name>A0AA37I290_SEGBR</name>
<evidence type="ECO:0000313" key="6">
    <source>
        <dbReference type="Proteomes" id="UP000887043"/>
    </source>
</evidence>
<dbReference type="PANTHER" id="PTHR34135:SF2">
    <property type="entry name" value="LYSOZYME"/>
    <property type="match status" value="1"/>
</dbReference>